<proteinExistence type="predicted"/>
<keyword evidence="3" id="KW-1185">Reference proteome</keyword>
<evidence type="ECO:0000256" key="1">
    <source>
        <dbReference type="SAM" id="SignalP"/>
    </source>
</evidence>
<name>A0AAV4J7X9_9GAST</name>
<reference evidence="2 3" key="1">
    <citation type="journal article" date="2021" name="Elife">
        <title>Chloroplast acquisition without the gene transfer in kleptoplastic sea slugs, Plakobranchus ocellatus.</title>
        <authorList>
            <person name="Maeda T."/>
            <person name="Takahashi S."/>
            <person name="Yoshida T."/>
            <person name="Shimamura S."/>
            <person name="Takaki Y."/>
            <person name="Nagai Y."/>
            <person name="Toyoda A."/>
            <person name="Suzuki Y."/>
            <person name="Arimoto A."/>
            <person name="Ishii H."/>
            <person name="Satoh N."/>
            <person name="Nishiyama T."/>
            <person name="Hasebe M."/>
            <person name="Maruyama T."/>
            <person name="Minagawa J."/>
            <person name="Obokata J."/>
            <person name="Shigenobu S."/>
        </authorList>
    </citation>
    <scope>NUCLEOTIDE SEQUENCE [LARGE SCALE GENOMIC DNA]</scope>
</reference>
<sequence>MVVVVVVVMVMMMMMMFRPAGPIPEGGSRQSNWVGGARITRARLVPTEGGIDRFEMSRRPARDKYRYNHN</sequence>
<accession>A0AAV4J7X9</accession>
<comment type="caution">
    <text evidence="2">The sequence shown here is derived from an EMBL/GenBank/DDBJ whole genome shotgun (WGS) entry which is preliminary data.</text>
</comment>
<dbReference type="EMBL" id="BMAT01002996">
    <property type="protein sequence ID" value="GFS18480.1"/>
    <property type="molecule type" value="Genomic_DNA"/>
</dbReference>
<feature type="chain" id="PRO_5043416567" description="Secreted protein" evidence="1">
    <location>
        <begin position="23"/>
        <end position="70"/>
    </location>
</feature>
<organism evidence="2 3">
    <name type="scientific">Elysia marginata</name>
    <dbReference type="NCBI Taxonomy" id="1093978"/>
    <lineage>
        <taxon>Eukaryota</taxon>
        <taxon>Metazoa</taxon>
        <taxon>Spiralia</taxon>
        <taxon>Lophotrochozoa</taxon>
        <taxon>Mollusca</taxon>
        <taxon>Gastropoda</taxon>
        <taxon>Heterobranchia</taxon>
        <taxon>Euthyneura</taxon>
        <taxon>Panpulmonata</taxon>
        <taxon>Sacoglossa</taxon>
        <taxon>Placobranchoidea</taxon>
        <taxon>Plakobranchidae</taxon>
        <taxon>Elysia</taxon>
    </lineage>
</organism>
<evidence type="ECO:0008006" key="4">
    <source>
        <dbReference type="Google" id="ProtNLM"/>
    </source>
</evidence>
<feature type="signal peptide" evidence="1">
    <location>
        <begin position="1"/>
        <end position="22"/>
    </location>
</feature>
<dbReference type="AlphaFoldDB" id="A0AAV4J7X9"/>
<evidence type="ECO:0000313" key="3">
    <source>
        <dbReference type="Proteomes" id="UP000762676"/>
    </source>
</evidence>
<dbReference type="Proteomes" id="UP000762676">
    <property type="component" value="Unassembled WGS sequence"/>
</dbReference>
<keyword evidence="1" id="KW-0732">Signal</keyword>
<evidence type="ECO:0000313" key="2">
    <source>
        <dbReference type="EMBL" id="GFS18480.1"/>
    </source>
</evidence>
<gene>
    <name evidence="2" type="ORF">ElyMa_001523500</name>
</gene>
<protein>
    <recommendedName>
        <fullName evidence="4">Secreted protein</fullName>
    </recommendedName>
</protein>